<reference evidence="8" key="1">
    <citation type="submission" date="2023-01" db="EMBL/GenBank/DDBJ databases">
        <title>Sulfurovum sp. zt1-1 genome assembly.</title>
        <authorList>
            <person name="Wang J."/>
        </authorList>
    </citation>
    <scope>NUCLEOTIDE SEQUENCE</scope>
    <source>
        <strain evidence="8">Zt1-1</strain>
    </source>
</reference>
<dbReference type="RefSeq" id="WP_289414551.1">
    <property type="nucleotide sequence ID" value="NZ_JAQIBD010000005.1"/>
</dbReference>
<keyword evidence="2" id="KW-1003">Cell membrane</keyword>
<dbReference type="SUPFAM" id="SSF103473">
    <property type="entry name" value="MFS general substrate transporter"/>
    <property type="match status" value="1"/>
</dbReference>
<dbReference type="InterPro" id="IPR050189">
    <property type="entry name" value="MFS_Efflux_Transporters"/>
</dbReference>
<comment type="subcellular location">
    <subcellularLocation>
        <location evidence="1">Cell membrane</location>
        <topology evidence="1">Multi-pass membrane protein</topology>
    </subcellularLocation>
</comment>
<name>A0ABT7R1N1_9BACT</name>
<dbReference type="EMBL" id="JAQIBD010000005">
    <property type="protein sequence ID" value="MDM5272709.1"/>
    <property type="molecule type" value="Genomic_DNA"/>
</dbReference>
<feature type="transmembrane region" description="Helical" evidence="6">
    <location>
        <begin position="163"/>
        <end position="182"/>
    </location>
</feature>
<organism evidence="8 9">
    <name type="scientific">Sulfurovum zhangzhouensis</name>
    <dbReference type="NCBI Taxonomy" id="3019067"/>
    <lineage>
        <taxon>Bacteria</taxon>
        <taxon>Pseudomonadati</taxon>
        <taxon>Campylobacterota</taxon>
        <taxon>Epsilonproteobacteria</taxon>
        <taxon>Campylobacterales</taxon>
        <taxon>Sulfurovaceae</taxon>
        <taxon>Sulfurovum</taxon>
    </lineage>
</organism>
<keyword evidence="9" id="KW-1185">Reference proteome</keyword>
<evidence type="ECO:0000256" key="1">
    <source>
        <dbReference type="ARBA" id="ARBA00004651"/>
    </source>
</evidence>
<protein>
    <submittedName>
        <fullName evidence="8">MFS transporter</fullName>
    </submittedName>
</protein>
<evidence type="ECO:0000256" key="4">
    <source>
        <dbReference type="ARBA" id="ARBA00022989"/>
    </source>
</evidence>
<dbReference type="Gene3D" id="1.20.1250.20">
    <property type="entry name" value="MFS general substrate transporter like domains"/>
    <property type="match status" value="1"/>
</dbReference>
<dbReference type="PROSITE" id="PS50850">
    <property type="entry name" value="MFS"/>
    <property type="match status" value="1"/>
</dbReference>
<evidence type="ECO:0000256" key="3">
    <source>
        <dbReference type="ARBA" id="ARBA00022692"/>
    </source>
</evidence>
<feature type="domain" description="Major facilitator superfamily (MFS) profile" evidence="7">
    <location>
        <begin position="7"/>
        <end position="383"/>
    </location>
</feature>
<dbReference type="Proteomes" id="UP001169069">
    <property type="component" value="Unassembled WGS sequence"/>
</dbReference>
<proteinExistence type="predicted"/>
<evidence type="ECO:0000256" key="2">
    <source>
        <dbReference type="ARBA" id="ARBA00022475"/>
    </source>
</evidence>
<feature type="transmembrane region" description="Helical" evidence="6">
    <location>
        <begin position="326"/>
        <end position="344"/>
    </location>
</feature>
<feature type="transmembrane region" description="Helical" evidence="6">
    <location>
        <begin position="44"/>
        <end position="64"/>
    </location>
</feature>
<dbReference type="InterPro" id="IPR011701">
    <property type="entry name" value="MFS"/>
</dbReference>
<evidence type="ECO:0000259" key="7">
    <source>
        <dbReference type="PROSITE" id="PS50850"/>
    </source>
</evidence>
<feature type="transmembrane region" description="Helical" evidence="6">
    <location>
        <begin position="267"/>
        <end position="283"/>
    </location>
</feature>
<keyword evidence="3 6" id="KW-0812">Transmembrane</keyword>
<dbReference type="PANTHER" id="PTHR43124:SF3">
    <property type="entry name" value="CHLORAMPHENICOL EFFLUX PUMP RV0191"/>
    <property type="match status" value="1"/>
</dbReference>
<dbReference type="CDD" id="cd17473">
    <property type="entry name" value="MFS_arabinose_efflux_permease_like"/>
    <property type="match status" value="1"/>
</dbReference>
<feature type="transmembrane region" description="Helical" evidence="6">
    <location>
        <begin position="134"/>
        <end position="157"/>
    </location>
</feature>
<feature type="transmembrane region" description="Helical" evidence="6">
    <location>
        <begin position="202"/>
        <end position="218"/>
    </location>
</feature>
<dbReference type="InterPro" id="IPR020846">
    <property type="entry name" value="MFS_dom"/>
</dbReference>
<keyword evidence="5 6" id="KW-0472">Membrane</keyword>
<accession>A0ABT7R1N1</accession>
<sequence length="383" mass="42668">MSIANSTKFTLLLLSMTTMMSNVAIVTSLPHLKDHFPDIAQIEFLSRMMLTLPSLAIAILAPFLGHLLHRFKRTHALMAALLFFSLAGSAGLYLPDIYSLLLSRFSLGIAIAVLMILTTSLVGDYFQAEERHRYMGLQSAFTSVGGLLFLLAGGILSDIDWRYTFGIYLVGVLFLPLVFLYIKEPSHYHVLGDEQSVHPKLFKIYLLAFILMLIFYILPTQMPFLMMNHFGADGKLTGMIIAMAFIFNALGAISFSRFKKSYDFKRIYMIGMTIVAVGFLLIGNVHNVYLFFFTSPILGFGGGLLMTNITAWMLHLAHESKRVKSSGYLTSSLFMGQFFSPIVFHPAVDYFGVQHFFVVTGMILGGLVLAAAGIQIVSKRDVQ</sequence>
<keyword evidence="4 6" id="KW-1133">Transmembrane helix</keyword>
<feature type="transmembrane region" description="Helical" evidence="6">
    <location>
        <begin position="101"/>
        <end position="122"/>
    </location>
</feature>
<gene>
    <name evidence="8" type="ORF">PGH07_11045</name>
</gene>
<feature type="transmembrane region" description="Helical" evidence="6">
    <location>
        <begin position="289"/>
        <end position="314"/>
    </location>
</feature>
<feature type="transmembrane region" description="Helical" evidence="6">
    <location>
        <begin position="356"/>
        <end position="377"/>
    </location>
</feature>
<dbReference type="Pfam" id="PF07690">
    <property type="entry name" value="MFS_1"/>
    <property type="match status" value="2"/>
</dbReference>
<feature type="transmembrane region" description="Helical" evidence="6">
    <location>
        <begin position="238"/>
        <end position="255"/>
    </location>
</feature>
<evidence type="ECO:0000256" key="5">
    <source>
        <dbReference type="ARBA" id="ARBA00023136"/>
    </source>
</evidence>
<evidence type="ECO:0000313" key="8">
    <source>
        <dbReference type="EMBL" id="MDM5272709.1"/>
    </source>
</evidence>
<evidence type="ECO:0000256" key="6">
    <source>
        <dbReference type="SAM" id="Phobius"/>
    </source>
</evidence>
<comment type="caution">
    <text evidence="8">The sequence shown here is derived from an EMBL/GenBank/DDBJ whole genome shotgun (WGS) entry which is preliminary data.</text>
</comment>
<feature type="transmembrane region" description="Helical" evidence="6">
    <location>
        <begin position="76"/>
        <end position="95"/>
    </location>
</feature>
<dbReference type="PANTHER" id="PTHR43124">
    <property type="entry name" value="PURINE EFFLUX PUMP PBUE"/>
    <property type="match status" value="1"/>
</dbReference>
<evidence type="ECO:0000313" key="9">
    <source>
        <dbReference type="Proteomes" id="UP001169069"/>
    </source>
</evidence>
<dbReference type="InterPro" id="IPR036259">
    <property type="entry name" value="MFS_trans_sf"/>
</dbReference>